<dbReference type="EMBL" id="JABAFP010000012">
    <property type="protein sequence ID" value="NME42005.1"/>
    <property type="molecule type" value="Genomic_DNA"/>
</dbReference>
<evidence type="ECO:0000259" key="2">
    <source>
        <dbReference type="Pfam" id="PF20906"/>
    </source>
</evidence>
<dbReference type="InterPro" id="IPR010318">
    <property type="entry name" value="S-Me-THD_N"/>
</dbReference>
<accession>A0A6F9YBC7</accession>
<dbReference type="InterPro" id="IPR048350">
    <property type="entry name" value="S-Me-THD-like_C"/>
</dbReference>
<dbReference type="Pfam" id="PF20906">
    <property type="entry name" value="S-Me-THD_C"/>
    <property type="match status" value="1"/>
</dbReference>
<dbReference type="Pfam" id="PF06032">
    <property type="entry name" value="S-Me-THD_N"/>
    <property type="match status" value="1"/>
</dbReference>
<evidence type="ECO:0000259" key="1">
    <source>
        <dbReference type="Pfam" id="PF06032"/>
    </source>
</evidence>
<dbReference type="Proteomes" id="UP000563853">
    <property type="component" value="Unassembled WGS sequence"/>
</dbReference>
<comment type="caution">
    <text evidence="3">The sequence shown here is derived from an EMBL/GenBank/DDBJ whole genome shotgun (WGS) entry which is preliminary data.</text>
</comment>
<dbReference type="InterPro" id="IPR024071">
    <property type="entry name" value="S-Me-THD_C_sf"/>
</dbReference>
<dbReference type="SUPFAM" id="SSF160991">
    <property type="entry name" value="CV3147-like"/>
    <property type="match status" value="1"/>
</dbReference>
<reference evidence="3 4" key="1">
    <citation type="submission" date="2020-04" db="EMBL/GenBank/DDBJ databases">
        <authorList>
            <person name="Hitch T.C.A."/>
            <person name="Wylensek D."/>
            <person name="Clavel T."/>
        </authorList>
    </citation>
    <scope>NUCLEOTIDE SEQUENCE [LARGE SCALE GENOMIC DNA]</scope>
    <source>
        <strain evidence="3 4">WCA-389-WT-5H1</strain>
    </source>
</reference>
<evidence type="ECO:0000313" key="3">
    <source>
        <dbReference type="EMBL" id="NME42005.1"/>
    </source>
</evidence>
<feature type="domain" description="S-Me-THD-like C-terminal" evidence="2">
    <location>
        <begin position="167"/>
        <end position="354"/>
    </location>
</feature>
<dbReference type="Gene3D" id="2.40.390.10">
    <property type="entry name" value="CV3147-like"/>
    <property type="match status" value="1"/>
</dbReference>
<evidence type="ECO:0000313" key="4">
    <source>
        <dbReference type="Proteomes" id="UP000563853"/>
    </source>
</evidence>
<sequence length="365" mass="39426">MRNLTKESIENIATGASFMGAGGGGNPYIGKLMVLAAIKEASSPIKLLDVTEVDPNALYIPVACMGAPSVMMEKFPRGDEFQKVIHALEKHLGKKVKGTFPIEAGGVNSMIPLVLSAQTGLPVVDCDSMGRAFPELQMTTLHLAGVRCAPMVIADEKGNLSFLETVTDKWAELLARDMTVEMGATACVAQYASTGQELMNGAIHGIVTQCEKIGAIVHDHKLGTQEKRQAIVEVTGGYHLFDGKVVDVIQKVVGGFNRGTIVLEGLNESTGKTMEISYQNENLVARIDGRLVISVPDLICFADVDSLVPITTEEVKYGKRMTVFGLPSDDKWRTEAGINLVGPRYFGFDFDFVTVEELLNERGAE</sequence>
<organism evidence="3 4">
    <name type="scientific">Ligilactobacillus agilis</name>
    <dbReference type="NCBI Taxonomy" id="1601"/>
    <lineage>
        <taxon>Bacteria</taxon>
        <taxon>Bacillati</taxon>
        <taxon>Bacillota</taxon>
        <taxon>Bacilli</taxon>
        <taxon>Lactobacillales</taxon>
        <taxon>Lactobacillaceae</taxon>
        <taxon>Ligilactobacillus</taxon>
    </lineage>
</organism>
<dbReference type="AlphaFoldDB" id="A0A6F9YBC7"/>
<proteinExistence type="predicted"/>
<dbReference type="Gene3D" id="3.40.1610.10">
    <property type="entry name" value="CV3147-like domain"/>
    <property type="match status" value="1"/>
</dbReference>
<name>A0A6F9YBC7_9LACO</name>
<gene>
    <name evidence="3" type="ORF">HF863_04400</name>
</gene>
<dbReference type="RefSeq" id="WP_170091428.1">
    <property type="nucleotide sequence ID" value="NZ_BLAQ01000089.1"/>
</dbReference>
<dbReference type="InterPro" id="IPR027479">
    <property type="entry name" value="S-Me-THD_N_sf"/>
</dbReference>
<feature type="domain" description="S-Me-THD N-terminal" evidence="1">
    <location>
        <begin position="8"/>
        <end position="164"/>
    </location>
</feature>
<protein>
    <submittedName>
        <fullName evidence="3">DUF917 domain-containing protein</fullName>
    </submittedName>
</protein>